<keyword evidence="3" id="KW-0227">DNA damage</keyword>
<evidence type="ECO:0000256" key="4">
    <source>
        <dbReference type="ARBA" id="ARBA00022801"/>
    </source>
</evidence>
<evidence type="ECO:0000256" key="8">
    <source>
        <dbReference type="ARBA" id="ARBA00023204"/>
    </source>
</evidence>
<dbReference type="OrthoDB" id="9810135at2"/>
<comment type="similarity">
    <text evidence="1">Belongs to the helicase family. UvrD subfamily.</text>
</comment>
<dbReference type="Gene3D" id="1.10.10.160">
    <property type="match status" value="1"/>
</dbReference>
<evidence type="ECO:0000259" key="14">
    <source>
        <dbReference type="PROSITE" id="PS51198"/>
    </source>
</evidence>
<comment type="caution">
    <text evidence="15">The sequence shown here is derived from an EMBL/GenBank/DDBJ whole genome shotgun (WGS) entry which is preliminary data.</text>
</comment>
<keyword evidence="4 13" id="KW-0378">Hydrolase</keyword>
<comment type="catalytic activity">
    <reaction evidence="12">
        <text>ATP + H2O = ADP + phosphate + H(+)</text>
        <dbReference type="Rhea" id="RHEA:13065"/>
        <dbReference type="ChEBI" id="CHEBI:15377"/>
        <dbReference type="ChEBI" id="CHEBI:15378"/>
        <dbReference type="ChEBI" id="CHEBI:30616"/>
        <dbReference type="ChEBI" id="CHEBI:43474"/>
        <dbReference type="ChEBI" id="CHEBI:456216"/>
        <dbReference type="EC" id="5.6.2.4"/>
    </reaction>
</comment>
<proteinExistence type="inferred from homology"/>
<dbReference type="GO" id="GO:0043138">
    <property type="term" value="F:3'-5' DNA helicase activity"/>
    <property type="evidence" value="ECO:0007669"/>
    <property type="project" value="UniProtKB-EC"/>
</dbReference>
<evidence type="ECO:0000256" key="5">
    <source>
        <dbReference type="ARBA" id="ARBA00022806"/>
    </source>
</evidence>
<dbReference type="EMBL" id="MCHX01000089">
    <property type="protein sequence ID" value="OFJ50899.1"/>
    <property type="molecule type" value="Genomic_DNA"/>
</dbReference>
<dbReference type="PANTHER" id="PTHR11070:SF2">
    <property type="entry name" value="ATP-DEPENDENT DNA HELICASE SRS2"/>
    <property type="match status" value="1"/>
</dbReference>
<accession>A0A1E8PYU0</accession>
<protein>
    <recommendedName>
        <fullName evidence="11">DNA 3'-5' helicase</fullName>
        <ecNumber evidence="11">5.6.2.4</ecNumber>
    </recommendedName>
</protein>
<reference evidence="15 16" key="1">
    <citation type="submission" date="2016-09" db="EMBL/GenBank/DDBJ databases">
        <title>genome sequence of Mycobacterium sp. 739 SCH.</title>
        <authorList>
            <person name="Greninger A.L."/>
            <person name="Qin X."/>
            <person name="Jerome K."/>
            <person name="Vora S."/>
            <person name="Quinn K."/>
        </authorList>
    </citation>
    <scope>NUCLEOTIDE SEQUENCE [LARGE SCALE GENOMIC DNA]</scope>
    <source>
        <strain evidence="15 16">SCH</strain>
    </source>
</reference>
<dbReference type="InterPro" id="IPR013986">
    <property type="entry name" value="DExx_box_DNA_helicase_dom_sf"/>
</dbReference>
<feature type="domain" description="UvrD-like helicase ATP-binding" evidence="14">
    <location>
        <begin position="10"/>
        <end position="285"/>
    </location>
</feature>
<sequence length="583" mass="63526">MKPLSASVDELRDNPEQWAALTTVGHCVVLAPPGSGKTKLLTTRVALDLTNAIPDPQGAACVTMTNPAAGELRDRLRGLSVERRGAAFVGTVHSFVLNRIVLPFAGYARRPELARMSIATDAQRKRALNDAITAAGPADRRLIRSTVEHHFKRLSSPEAWARSGAAIVAAGEGYRQRLHAFDLIDFDEIIEVGVQFVEAHPLIRRVLSAQYPNIYVDEYQDLAPGLDRVVRSLCLGDGAGSQLFAVGDPDQAVYAFTGTRPELLIELSQRPDVTPITLRRNYRCGEEIIRIARGVKHGAAPVDAHRGGGAVTLDKCPGGFADQCAHAAHRVTVIRRAGTPLHQIAVIASTNDLCLTVVQALADVGIPAFFRNTNDYRHTSATVLVEGCAAWACSGRETSDYRLGSLLRQWRSLYGSGRDREHDARLTALLLSYRDRGDAPARRFLDDVLATGLDAVLQRPELGDDAVQIAAMRTALTTGGLSGLTAAGLAERARKTGRVEVTTMTSSKGLEFDVVFILGLDEDRIPFFAATTPAELAEERRKFYVSLTRARDEVHLYYSGFVEVNWGVNRKGASRFLREIGML</sequence>
<evidence type="ECO:0000256" key="3">
    <source>
        <dbReference type="ARBA" id="ARBA00022763"/>
    </source>
</evidence>
<keyword evidence="2 13" id="KW-0547">Nucleotide-binding</keyword>
<evidence type="ECO:0000256" key="12">
    <source>
        <dbReference type="ARBA" id="ARBA00048988"/>
    </source>
</evidence>
<dbReference type="Pfam" id="PF00580">
    <property type="entry name" value="UvrD-helicase"/>
    <property type="match status" value="1"/>
</dbReference>
<dbReference type="PROSITE" id="PS51198">
    <property type="entry name" value="UVRD_HELICASE_ATP_BIND"/>
    <property type="match status" value="1"/>
</dbReference>
<keyword evidence="9" id="KW-0413">Isomerase</keyword>
<evidence type="ECO:0000256" key="6">
    <source>
        <dbReference type="ARBA" id="ARBA00022840"/>
    </source>
</evidence>
<dbReference type="EC" id="5.6.2.4" evidence="11"/>
<comment type="catalytic activity">
    <reaction evidence="10">
        <text>Couples ATP hydrolysis with the unwinding of duplex DNA by translocating in the 3'-5' direction.</text>
        <dbReference type="EC" id="5.6.2.4"/>
    </reaction>
</comment>
<dbReference type="InterPro" id="IPR000212">
    <property type="entry name" value="DNA_helicase_UvrD/REP"/>
</dbReference>
<evidence type="ECO:0000256" key="7">
    <source>
        <dbReference type="ARBA" id="ARBA00023125"/>
    </source>
</evidence>
<dbReference type="Proteomes" id="UP000178953">
    <property type="component" value="Unassembled WGS sequence"/>
</dbReference>
<dbReference type="AlphaFoldDB" id="A0A1E8PYU0"/>
<evidence type="ECO:0000256" key="11">
    <source>
        <dbReference type="ARBA" id="ARBA00034808"/>
    </source>
</evidence>
<evidence type="ECO:0000256" key="9">
    <source>
        <dbReference type="ARBA" id="ARBA00023235"/>
    </source>
</evidence>
<dbReference type="GO" id="GO:0003677">
    <property type="term" value="F:DNA binding"/>
    <property type="evidence" value="ECO:0007669"/>
    <property type="project" value="UniProtKB-KW"/>
</dbReference>
<dbReference type="GO" id="GO:0016887">
    <property type="term" value="F:ATP hydrolysis activity"/>
    <property type="evidence" value="ECO:0007669"/>
    <property type="project" value="RHEA"/>
</dbReference>
<dbReference type="RefSeq" id="WP_070355881.1">
    <property type="nucleotide sequence ID" value="NZ_CP043474.1"/>
</dbReference>
<feature type="binding site" evidence="13">
    <location>
        <begin position="31"/>
        <end position="38"/>
    </location>
    <ligand>
        <name>ATP</name>
        <dbReference type="ChEBI" id="CHEBI:30616"/>
    </ligand>
</feature>
<dbReference type="InterPro" id="IPR027417">
    <property type="entry name" value="P-loop_NTPase"/>
</dbReference>
<keyword evidence="7" id="KW-0238">DNA-binding</keyword>
<dbReference type="GO" id="GO:0005524">
    <property type="term" value="F:ATP binding"/>
    <property type="evidence" value="ECO:0007669"/>
    <property type="project" value="UniProtKB-UniRule"/>
</dbReference>
<keyword evidence="5 13" id="KW-0347">Helicase</keyword>
<keyword evidence="6 13" id="KW-0067">ATP-binding</keyword>
<dbReference type="Pfam" id="PF13361">
    <property type="entry name" value="UvrD_C"/>
    <property type="match status" value="1"/>
</dbReference>
<evidence type="ECO:0000256" key="1">
    <source>
        <dbReference type="ARBA" id="ARBA00009922"/>
    </source>
</evidence>
<dbReference type="Gene3D" id="3.40.50.300">
    <property type="entry name" value="P-loop containing nucleotide triphosphate hydrolases"/>
    <property type="match status" value="2"/>
</dbReference>
<organism evidence="15 16">
    <name type="scientific">Mycolicibacterium grossiae</name>
    <dbReference type="NCBI Taxonomy" id="1552759"/>
    <lineage>
        <taxon>Bacteria</taxon>
        <taxon>Bacillati</taxon>
        <taxon>Actinomycetota</taxon>
        <taxon>Actinomycetes</taxon>
        <taxon>Mycobacteriales</taxon>
        <taxon>Mycobacteriaceae</taxon>
        <taxon>Mycolicibacterium</taxon>
    </lineage>
</organism>
<dbReference type="CDD" id="cd17932">
    <property type="entry name" value="DEXQc_UvrD"/>
    <property type="match status" value="1"/>
</dbReference>
<evidence type="ECO:0000313" key="16">
    <source>
        <dbReference type="Proteomes" id="UP000178953"/>
    </source>
</evidence>
<dbReference type="PANTHER" id="PTHR11070">
    <property type="entry name" value="UVRD / RECB / PCRA DNA HELICASE FAMILY MEMBER"/>
    <property type="match status" value="1"/>
</dbReference>
<gene>
    <name evidence="15" type="ORF">BEL07_25705</name>
</gene>
<dbReference type="SUPFAM" id="SSF52540">
    <property type="entry name" value="P-loop containing nucleoside triphosphate hydrolases"/>
    <property type="match status" value="1"/>
</dbReference>
<dbReference type="InterPro" id="IPR014016">
    <property type="entry name" value="UvrD-like_ATP-bd"/>
</dbReference>
<evidence type="ECO:0000313" key="15">
    <source>
        <dbReference type="EMBL" id="OFJ50899.1"/>
    </source>
</evidence>
<evidence type="ECO:0000256" key="2">
    <source>
        <dbReference type="ARBA" id="ARBA00022741"/>
    </source>
</evidence>
<keyword evidence="16" id="KW-1185">Reference proteome</keyword>
<evidence type="ECO:0000256" key="13">
    <source>
        <dbReference type="PROSITE-ProRule" id="PRU00560"/>
    </source>
</evidence>
<name>A0A1E8PYU0_9MYCO</name>
<keyword evidence="8" id="KW-0234">DNA repair</keyword>
<dbReference type="InterPro" id="IPR014017">
    <property type="entry name" value="DNA_helicase_UvrD-like_C"/>
</dbReference>
<dbReference type="GO" id="GO:0000725">
    <property type="term" value="P:recombinational repair"/>
    <property type="evidence" value="ECO:0007669"/>
    <property type="project" value="TreeGrafter"/>
</dbReference>
<evidence type="ECO:0000256" key="10">
    <source>
        <dbReference type="ARBA" id="ARBA00034617"/>
    </source>
</evidence>